<evidence type="ECO:0000256" key="1">
    <source>
        <dbReference type="SAM" id="MobiDB-lite"/>
    </source>
</evidence>
<accession>A0A5N6K0G2</accession>
<name>A0A5N6K0G2_MONLA</name>
<dbReference type="OrthoDB" id="2367685at2759"/>
<gene>
    <name evidence="2" type="ORF">EYC80_007120</name>
</gene>
<feature type="compositionally biased region" description="Gly residues" evidence="1">
    <location>
        <begin position="170"/>
        <end position="184"/>
    </location>
</feature>
<feature type="region of interest" description="Disordered" evidence="1">
    <location>
        <begin position="62"/>
        <end position="184"/>
    </location>
</feature>
<evidence type="ECO:0000313" key="2">
    <source>
        <dbReference type="EMBL" id="KAB8295199.1"/>
    </source>
</evidence>
<comment type="caution">
    <text evidence="2">The sequence shown here is derived from an EMBL/GenBank/DDBJ whole genome shotgun (WGS) entry which is preliminary data.</text>
</comment>
<evidence type="ECO:0008006" key="4">
    <source>
        <dbReference type="Google" id="ProtNLM"/>
    </source>
</evidence>
<sequence length="184" mass="19816">MEDEARSLPDGWVRQYDQELNHQFFVDTTHDPPRSIWHHPYDDDQYMSSLTPIERRQIEGIHRVPSDADIEAETTDEDTTSPARGGPAARPDNLTGIHKLGRKMKDKLTSSTHPRARSPPSPARTARSGRLSSAPGDPERHGQGGAHGGAPAAGHGSQREASLHRAAVWGGAGSPGVSGGGVWV</sequence>
<keyword evidence="3" id="KW-1185">Reference proteome</keyword>
<dbReference type="EMBL" id="VIGI01000010">
    <property type="protein sequence ID" value="KAB8295199.1"/>
    <property type="molecule type" value="Genomic_DNA"/>
</dbReference>
<evidence type="ECO:0000313" key="3">
    <source>
        <dbReference type="Proteomes" id="UP000326757"/>
    </source>
</evidence>
<dbReference type="Proteomes" id="UP000326757">
    <property type="component" value="Unassembled WGS sequence"/>
</dbReference>
<proteinExistence type="predicted"/>
<dbReference type="AlphaFoldDB" id="A0A5N6K0G2"/>
<organism evidence="2 3">
    <name type="scientific">Monilinia laxa</name>
    <name type="common">Brown rot fungus</name>
    <name type="synonym">Sclerotinia laxa</name>
    <dbReference type="NCBI Taxonomy" id="61186"/>
    <lineage>
        <taxon>Eukaryota</taxon>
        <taxon>Fungi</taxon>
        <taxon>Dikarya</taxon>
        <taxon>Ascomycota</taxon>
        <taxon>Pezizomycotina</taxon>
        <taxon>Leotiomycetes</taxon>
        <taxon>Helotiales</taxon>
        <taxon>Sclerotiniaceae</taxon>
        <taxon>Monilinia</taxon>
    </lineage>
</organism>
<protein>
    <recommendedName>
        <fullName evidence="4">WW domain-containing protein</fullName>
    </recommendedName>
</protein>
<reference evidence="2 3" key="1">
    <citation type="submission" date="2019-06" db="EMBL/GenBank/DDBJ databases">
        <title>Genome Sequence of the Brown Rot Fungal Pathogen Monilinia laxa.</title>
        <authorList>
            <person name="De Miccolis Angelini R.M."/>
            <person name="Landi L."/>
            <person name="Abate D."/>
            <person name="Pollastro S."/>
            <person name="Romanazzi G."/>
            <person name="Faretra F."/>
        </authorList>
    </citation>
    <scope>NUCLEOTIDE SEQUENCE [LARGE SCALE GENOMIC DNA]</scope>
    <source>
        <strain evidence="2 3">Mlax316</strain>
    </source>
</reference>
<feature type="compositionally biased region" description="Acidic residues" evidence="1">
    <location>
        <begin position="68"/>
        <end position="79"/>
    </location>
</feature>